<dbReference type="CDD" id="cd11304">
    <property type="entry name" value="Cadherin_repeat"/>
    <property type="match status" value="5"/>
</dbReference>
<evidence type="ECO:0000256" key="7">
    <source>
        <dbReference type="ARBA" id="ARBA00023180"/>
    </source>
</evidence>
<feature type="domain" description="Cadherin" evidence="10">
    <location>
        <begin position="41"/>
        <end position="195"/>
    </location>
</feature>
<dbReference type="Pfam" id="PF00028">
    <property type="entry name" value="Cadherin"/>
    <property type="match status" value="1"/>
</dbReference>
<evidence type="ECO:0000256" key="3">
    <source>
        <dbReference type="ARBA" id="ARBA00022737"/>
    </source>
</evidence>
<dbReference type="GO" id="GO:0007156">
    <property type="term" value="P:homophilic cell adhesion via plasma membrane adhesion molecules"/>
    <property type="evidence" value="ECO:0007669"/>
    <property type="project" value="InterPro"/>
</dbReference>
<dbReference type="PRINTS" id="PR00205">
    <property type="entry name" value="CADHERIN"/>
</dbReference>
<dbReference type="Proteomes" id="UP000748531">
    <property type="component" value="Unassembled WGS sequence"/>
</dbReference>
<dbReference type="PANTHER" id="PTHR24028:SF146">
    <property type="entry name" value="CADHERIN 96CB, ISOFORM D-RELATED"/>
    <property type="match status" value="1"/>
</dbReference>
<feature type="domain" description="Cadherin" evidence="10">
    <location>
        <begin position="683"/>
        <end position="802"/>
    </location>
</feature>
<dbReference type="InterPro" id="IPR020894">
    <property type="entry name" value="Cadherin_CS"/>
</dbReference>
<dbReference type="Gene3D" id="2.60.40.60">
    <property type="entry name" value="Cadherins"/>
    <property type="match status" value="5"/>
</dbReference>
<keyword evidence="6 9" id="KW-0472">Membrane</keyword>
<evidence type="ECO:0000256" key="4">
    <source>
        <dbReference type="ARBA" id="ARBA00022837"/>
    </source>
</evidence>
<comment type="subcellular location">
    <subcellularLocation>
        <location evidence="1">Membrane</location>
        <topology evidence="1">Single-pass membrane protein</topology>
    </subcellularLocation>
</comment>
<dbReference type="GO" id="GO:0005886">
    <property type="term" value="C:plasma membrane"/>
    <property type="evidence" value="ECO:0007669"/>
    <property type="project" value="InterPro"/>
</dbReference>
<evidence type="ECO:0000256" key="2">
    <source>
        <dbReference type="ARBA" id="ARBA00022692"/>
    </source>
</evidence>
<dbReference type="PANTHER" id="PTHR24028">
    <property type="entry name" value="CADHERIN-87A"/>
    <property type="match status" value="1"/>
</dbReference>
<dbReference type="FunFam" id="2.60.40.60:FF:000104">
    <property type="entry name" value="cadherin-23 isoform X1"/>
    <property type="match status" value="1"/>
</dbReference>
<evidence type="ECO:0000256" key="5">
    <source>
        <dbReference type="ARBA" id="ARBA00022989"/>
    </source>
</evidence>
<keyword evidence="5 9" id="KW-1133">Transmembrane helix</keyword>
<reference evidence="11" key="1">
    <citation type="submission" date="2019-05" db="EMBL/GenBank/DDBJ databases">
        <title>Annotation for the trematode Paragonimus heterotremus.</title>
        <authorList>
            <person name="Choi Y.-J."/>
        </authorList>
    </citation>
    <scope>NUCLEOTIDE SEQUENCE</scope>
    <source>
        <strain evidence="11">LC</strain>
    </source>
</reference>
<feature type="domain" description="Cadherin" evidence="10">
    <location>
        <begin position="210"/>
        <end position="350"/>
    </location>
</feature>
<proteinExistence type="predicted"/>
<evidence type="ECO:0000256" key="6">
    <source>
        <dbReference type="ARBA" id="ARBA00023136"/>
    </source>
</evidence>
<gene>
    <name evidence="11" type="ORF">PHET_00576</name>
</gene>
<dbReference type="SMART" id="SM00112">
    <property type="entry name" value="CA"/>
    <property type="match status" value="5"/>
</dbReference>
<dbReference type="InterPro" id="IPR050174">
    <property type="entry name" value="Protocadherin/Cadherin-CA"/>
</dbReference>
<organism evidence="11 12">
    <name type="scientific">Paragonimus heterotremus</name>
    <dbReference type="NCBI Taxonomy" id="100268"/>
    <lineage>
        <taxon>Eukaryota</taxon>
        <taxon>Metazoa</taxon>
        <taxon>Spiralia</taxon>
        <taxon>Lophotrochozoa</taxon>
        <taxon>Platyhelminthes</taxon>
        <taxon>Trematoda</taxon>
        <taxon>Digenea</taxon>
        <taxon>Plagiorchiida</taxon>
        <taxon>Troglotremata</taxon>
        <taxon>Troglotrematidae</taxon>
        <taxon>Paragonimus</taxon>
    </lineage>
</organism>
<dbReference type="AlphaFoldDB" id="A0A8J4T3W1"/>
<dbReference type="PROSITE" id="PS00232">
    <property type="entry name" value="CADHERIN_1"/>
    <property type="match status" value="2"/>
</dbReference>
<dbReference type="EMBL" id="LUCH01001039">
    <property type="protein sequence ID" value="KAF5403790.1"/>
    <property type="molecule type" value="Genomic_DNA"/>
</dbReference>
<keyword evidence="3" id="KW-0677">Repeat</keyword>
<evidence type="ECO:0000256" key="9">
    <source>
        <dbReference type="SAM" id="Phobius"/>
    </source>
</evidence>
<accession>A0A8J4T3W1</accession>
<keyword evidence="4 8" id="KW-0106">Calcium</keyword>
<evidence type="ECO:0000259" key="10">
    <source>
        <dbReference type="PROSITE" id="PS50268"/>
    </source>
</evidence>
<keyword evidence="12" id="KW-1185">Reference proteome</keyword>
<keyword evidence="7" id="KW-0325">Glycoprotein</keyword>
<name>A0A8J4T3W1_9TREM</name>
<feature type="domain" description="Cadherin" evidence="10">
    <location>
        <begin position="602"/>
        <end position="644"/>
    </location>
</feature>
<evidence type="ECO:0000256" key="1">
    <source>
        <dbReference type="ARBA" id="ARBA00004167"/>
    </source>
</evidence>
<feature type="domain" description="Cadherin" evidence="10">
    <location>
        <begin position="385"/>
        <end position="492"/>
    </location>
</feature>
<dbReference type="GO" id="GO:0005509">
    <property type="term" value="F:calcium ion binding"/>
    <property type="evidence" value="ECO:0007669"/>
    <property type="project" value="UniProtKB-UniRule"/>
</dbReference>
<protein>
    <submittedName>
        <fullName evidence="11">Cadherin domain protein</fullName>
    </submittedName>
</protein>
<dbReference type="SUPFAM" id="SSF49313">
    <property type="entry name" value="Cadherin-like"/>
    <property type="match status" value="4"/>
</dbReference>
<evidence type="ECO:0000313" key="11">
    <source>
        <dbReference type="EMBL" id="KAF5403790.1"/>
    </source>
</evidence>
<evidence type="ECO:0000313" key="12">
    <source>
        <dbReference type="Proteomes" id="UP000748531"/>
    </source>
</evidence>
<dbReference type="OrthoDB" id="6252479at2759"/>
<feature type="transmembrane region" description="Helical" evidence="9">
    <location>
        <begin position="7"/>
        <end position="27"/>
    </location>
</feature>
<sequence>MRSLDVPFGHFVTGCAICILFTLWQFADSFSSQDIPNVSSSPLQLTINITESRVPEKEVANLTSLLLMHGMRLKGVTQNDSQQAIKPNFELLDISTNLLSSLGSQQRVNFIGVVQLDPLYGIIRFTAPIDRERLCPELQGTSQPCNINLIVVAHQMSHHTQQPTEHPPKIEPLIGMVYIDLTVTVLDINDNAPYFPKLSTTDGGVRVILISEECKLGTLISLPMASDADSIEHGVRSYFFHPLSTPLEVLEHFQIVLIPGLGTQCEYIDPRVLDHATMSSKSTDDHATHSGTNKMTVEQITPCLQVIHRIDRERIDRFSFRLIALDSGDNQGEVVIRLIVRDINDHAPTWLKTLTVFDSSGKSSLVEAVHLANSQYVTPDNRTAERTRYEFGVKECTTQRKLAQLKAIDLDDPETENGKVMYQIIEQSADIEKIRRRFFISRDNVYMTELGLRGLRHGNLSLLIAANDGAGAVSEAEILLQIEDCNDHRPMILIRNSEFIIPEDTYDIPHLVGLVTVRDLDLITSPNSMFRCSLNDSRYLALKEVVTGPTELGSNVPTEQISANRGHLAIPTISDSLSTGTEWNHRGRWSIYRLETQTNVHFDREEKAFYSASLQCVDNGVPSLSSSRLITIHISDVNDNPPEFYQEGDQKNTNLPTYHMNQIDPFWPIPIPNPVDIPHSVKEQSVFEFSVLENAERGSFIGKLHARDRDVGENARLTFEIIPANETLEVDMAKWPASLYGLDSFTVSVTGELHLIKQLDREEQAKYVFLVRVRDHGTPKSLSTTATVVVTVADVNDCPPEFHGEYIFEVSQNNSDLI</sequence>
<comment type="caution">
    <text evidence="11">The sequence shown here is derived from an EMBL/GenBank/DDBJ whole genome shotgun (WGS) entry which is preliminary data.</text>
</comment>
<evidence type="ECO:0000256" key="8">
    <source>
        <dbReference type="PROSITE-ProRule" id="PRU00043"/>
    </source>
</evidence>
<keyword evidence="2 9" id="KW-0812">Transmembrane</keyword>
<dbReference type="PROSITE" id="PS50268">
    <property type="entry name" value="CADHERIN_2"/>
    <property type="match status" value="5"/>
</dbReference>
<dbReference type="InterPro" id="IPR002126">
    <property type="entry name" value="Cadherin-like_dom"/>
</dbReference>
<dbReference type="InterPro" id="IPR015919">
    <property type="entry name" value="Cadherin-like_sf"/>
</dbReference>